<feature type="compositionally biased region" description="Basic and acidic residues" evidence="1">
    <location>
        <begin position="31"/>
        <end position="51"/>
    </location>
</feature>
<protein>
    <recommendedName>
        <fullName evidence="4">Antitoxin</fullName>
    </recommendedName>
</protein>
<evidence type="ECO:0000256" key="1">
    <source>
        <dbReference type="SAM" id="MobiDB-lite"/>
    </source>
</evidence>
<feature type="region of interest" description="Disordered" evidence="1">
    <location>
        <begin position="66"/>
        <end position="85"/>
    </location>
</feature>
<feature type="region of interest" description="Disordered" evidence="1">
    <location>
        <begin position="29"/>
        <end position="51"/>
    </location>
</feature>
<dbReference type="Proteomes" id="UP000323300">
    <property type="component" value="Unassembled WGS sequence"/>
</dbReference>
<name>A0A1I3ZBZ9_9HYPH</name>
<gene>
    <name evidence="2" type="ORF">SAMN04488498_10660</name>
</gene>
<evidence type="ECO:0000313" key="2">
    <source>
        <dbReference type="EMBL" id="SFK41099.1"/>
    </source>
</evidence>
<dbReference type="RefSeq" id="WP_149760431.1">
    <property type="nucleotide sequence ID" value="NZ_BSPE01000031.1"/>
</dbReference>
<sequence length="85" mass="9899">MKNVTISMDDELHRTTRIEAAKAGKSVSRYIADRLRQPSREEPDNTEEEARKRRLEALERFFAGPKLNISENGRMPTAEERNARR</sequence>
<evidence type="ECO:0000313" key="3">
    <source>
        <dbReference type="Proteomes" id="UP000323300"/>
    </source>
</evidence>
<proteinExistence type="predicted"/>
<evidence type="ECO:0008006" key="4">
    <source>
        <dbReference type="Google" id="ProtNLM"/>
    </source>
</evidence>
<reference evidence="2 3" key="1">
    <citation type="submission" date="2016-10" db="EMBL/GenBank/DDBJ databases">
        <authorList>
            <person name="Varghese N."/>
            <person name="Submissions S."/>
        </authorList>
    </citation>
    <scope>NUCLEOTIDE SEQUENCE [LARGE SCALE GENOMIC DNA]</scope>
    <source>
        <strain evidence="2 3">DSM 21822</strain>
    </source>
</reference>
<keyword evidence="3" id="KW-1185">Reference proteome</keyword>
<accession>A0A1I3ZBZ9</accession>
<dbReference type="AlphaFoldDB" id="A0A1I3ZBZ9"/>
<organism evidence="2 3">
    <name type="scientific">Neomesorhizobium albiziae</name>
    <dbReference type="NCBI Taxonomy" id="335020"/>
    <lineage>
        <taxon>Bacteria</taxon>
        <taxon>Pseudomonadati</taxon>
        <taxon>Pseudomonadota</taxon>
        <taxon>Alphaproteobacteria</taxon>
        <taxon>Hyphomicrobiales</taxon>
        <taxon>Phyllobacteriaceae</taxon>
        <taxon>Neomesorhizobium</taxon>
    </lineage>
</organism>
<dbReference type="EMBL" id="FOSL01000006">
    <property type="protein sequence ID" value="SFK41099.1"/>
    <property type="molecule type" value="Genomic_DNA"/>
</dbReference>
<dbReference type="OrthoDB" id="8093111at2"/>